<reference evidence="3" key="1">
    <citation type="journal article" date="2019" name="Int. J. Syst. Evol. Microbiol.">
        <title>The Global Catalogue of Microorganisms (GCM) 10K type strain sequencing project: providing services to taxonomists for standard genome sequencing and annotation.</title>
        <authorList>
            <consortium name="The Broad Institute Genomics Platform"/>
            <consortium name="The Broad Institute Genome Sequencing Center for Infectious Disease"/>
            <person name="Wu L."/>
            <person name="Ma J."/>
        </authorList>
    </citation>
    <scope>NUCLEOTIDE SEQUENCE [LARGE SCALE GENOMIC DNA]</scope>
    <source>
        <strain evidence="3">CCUG 49560</strain>
    </source>
</reference>
<keyword evidence="1" id="KW-1133">Transmembrane helix</keyword>
<sequence>MVFAVVCVVVSAGGHAFAGGRAVPLAVMAVGAAGVLAMAYLLSDRERGPEGVLSATIIAQVILHQLFAWSAPVPTVYTEHGHHLGMVMVHVVVAVLTGWWLYRGERAVWLMLRLWAVGPLSALRRLLKAGECDLPAVRPAIPAAEPEIHLGRRITGAIHRRGPPVALAAG</sequence>
<evidence type="ECO:0000256" key="1">
    <source>
        <dbReference type="SAM" id="Phobius"/>
    </source>
</evidence>
<gene>
    <name evidence="2" type="ORF">ACFO8L_27705</name>
</gene>
<keyword evidence="1" id="KW-0812">Transmembrane</keyword>
<keyword evidence="1" id="KW-0472">Membrane</keyword>
<dbReference type="Proteomes" id="UP001595891">
    <property type="component" value="Unassembled WGS sequence"/>
</dbReference>
<evidence type="ECO:0000313" key="2">
    <source>
        <dbReference type="EMBL" id="MFC4589904.1"/>
    </source>
</evidence>
<evidence type="ECO:0008006" key="4">
    <source>
        <dbReference type="Google" id="ProtNLM"/>
    </source>
</evidence>
<accession>A0ABV9EPF8</accession>
<dbReference type="RefSeq" id="WP_262848169.1">
    <property type="nucleotide sequence ID" value="NZ_JANZYP010000071.1"/>
</dbReference>
<comment type="caution">
    <text evidence="2">The sequence shown here is derived from an EMBL/GenBank/DDBJ whole genome shotgun (WGS) entry which is preliminary data.</text>
</comment>
<feature type="transmembrane region" description="Helical" evidence="1">
    <location>
        <begin position="52"/>
        <end position="71"/>
    </location>
</feature>
<dbReference type="EMBL" id="JBHSFN010000019">
    <property type="protein sequence ID" value="MFC4589904.1"/>
    <property type="molecule type" value="Genomic_DNA"/>
</dbReference>
<evidence type="ECO:0000313" key="3">
    <source>
        <dbReference type="Proteomes" id="UP001595891"/>
    </source>
</evidence>
<name>A0ABV9EPF8_9ACTN</name>
<keyword evidence="3" id="KW-1185">Reference proteome</keyword>
<feature type="transmembrane region" description="Helical" evidence="1">
    <location>
        <begin position="26"/>
        <end position="43"/>
    </location>
</feature>
<proteinExistence type="predicted"/>
<organism evidence="2 3">
    <name type="scientific">Sphaerisporangium corydalis</name>
    <dbReference type="NCBI Taxonomy" id="1441875"/>
    <lineage>
        <taxon>Bacteria</taxon>
        <taxon>Bacillati</taxon>
        <taxon>Actinomycetota</taxon>
        <taxon>Actinomycetes</taxon>
        <taxon>Streptosporangiales</taxon>
        <taxon>Streptosporangiaceae</taxon>
        <taxon>Sphaerisporangium</taxon>
    </lineage>
</organism>
<protein>
    <recommendedName>
        <fullName evidence="4">MFS transporter</fullName>
    </recommendedName>
</protein>
<feature type="transmembrane region" description="Helical" evidence="1">
    <location>
        <begin position="83"/>
        <end position="102"/>
    </location>
</feature>